<dbReference type="Proteomes" id="UP001234297">
    <property type="component" value="Chromosome 3"/>
</dbReference>
<sequence length="102" mass="11101">MPVTSSFYDATGLCLRFSCEMLRNSIPCLITITIEGKCSEPLNVVVKVNCEETRDEGRRLRCAPKPNTTSMEIIVAALAGDAAGEAIELPGKNADSTFLMRF</sequence>
<dbReference type="EMBL" id="CM056811">
    <property type="protein sequence ID" value="KAJ8636732.1"/>
    <property type="molecule type" value="Genomic_DNA"/>
</dbReference>
<comment type="caution">
    <text evidence="1">The sequence shown here is derived from an EMBL/GenBank/DDBJ whole genome shotgun (WGS) entry which is preliminary data.</text>
</comment>
<gene>
    <name evidence="1" type="ORF">MRB53_010999</name>
</gene>
<proteinExistence type="predicted"/>
<accession>A0ACC2LTE5</accession>
<organism evidence="1 2">
    <name type="scientific">Persea americana</name>
    <name type="common">Avocado</name>
    <dbReference type="NCBI Taxonomy" id="3435"/>
    <lineage>
        <taxon>Eukaryota</taxon>
        <taxon>Viridiplantae</taxon>
        <taxon>Streptophyta</taxon>
        <taxon>Embryophyta</taxon>
        <taxon>Tracheophyta</taxon>
        <taxon>Spermatophyta</taxon>
        <taxon>Magnoliopsida</taxon>
        <taxon>Magnoliidae</taxon>
        <taxon>Laurales</taxon>
        <taxon>Lauraceae</taxon>
        <taxon>Persea</taxon>
    </lineage>
</organism>
<keyword evidence="2" id="KW-1185">Reference proteome</keyword>
<evidence type="ECO:0000313" key="1">
    <source>
        <dbReference type="EMBL" id="KAJ8636732.1"/>
    </source>
</evidence>
<protein>
    <submittedName>
        <fullName evidence="1">Uncharacterized protein</fullName>
    </submittedName>
</protein>
<evidence type="ECO:0000313" key="2">
    <source>
        <dbReference type="Proteomes" id="UP001234297"/>
    </source>
</evidence>
<reference evidence="1 2" key="1">
    <citation type="journal article" date="2022" name="Hortic Res">
        <title>A haplotype resolved chromosomal level avocado genome allows analysis of novel avocado genes.</title>
        <authorList>
            <person name="Nath O."/>
            <person name="Fletcher S.J."/>
            <person name="Hayward A."/>
            <person name="Shaw L.M."/>
            <person name="Masouleh A.K."/>
            <person name="Furtado A."/>
            <person name="Henry R.J."/>
            <person name="Mitter N."/>
        </authorList>
    </citation>
    <scope>NUCLEOTIDE SEQUENCE [LARGE SCALE GENOMIC DNA]</scope>
    <source>
        <strain evidence="2">cv. Hass</strain>
    </source>
</reference>
<name>A0ACC2LTE5_PERAE</name>